<dbReference type="AlphaFoldDB" id="B6W7I5"/>
<evidence type="ECO:0000259" key="5">
    <source>
        <dbReference type="Pfam" id="PF00082"/>
    </source>
</evidence>
<keyword evidence="3" id="KW-0720">Serine protease</keyword>
<dbReference type="InterPro" id="IPR023828">
    <property type="entry name" value="Peptidase_S8_Ser-AS"/>
</dbReference>
<evidence type="ECO:0000256" key="1">
    <source>
        <dbReference type="ARBA" id="ARBA00022670"/>
    </source>
</evidence>
<comment type="similarity">
    <text evidence="4">Belongs to the peptidase S8 family.</text>
</comment>
<dbReference type="Gene3D" id="3.40.50.200">
    <property type="entry name" value="Peptidase S8/S53 domain"/>
    <property type="match status" value="1"/>
</dbReference>
<keyword evidence="2" id="KW-0378">Hydrolase</keyword>
<dbReference type="CDD" id="cd00306">
    <property type="entry name" value="Peptidases_S8_S53"/>
    <property type="match status" value="1"/>
</dbReference>
<evidence type="ECO:0000256" key="2">
    <source>
        <dbReference type="ARBA" id="ARBA00022801"/>
    </source>
</evidence>
<dbReference type="GO" id="GO:0006508">
    <property type="term" value="P:proteolysis"/>
    <property type="evidence" value="ECO:0007669"/>
    <property type="project" value="UniProtKB-KW"/>
</dbReference>
<keyword evidence="1" id="KW-0645">Protease</keyword>
<dbReference type="InterPro" id="IPR036852">
    <property type="entry name" value="Peptidase_S8/S53_dom_sf"/>
</dbReference>
<accession>B6W7I5</accession>
<organism evidence="6 7">
    <name type="scientific">Anaerococcus hydrogenalis DSM 7454</name>
    <dbReference type="NCBI Taxonomy" id="561177"/>
    <lineage>
        <taxon>Bacteria</taxon>
        <taxon>Bacillati</taxon>
        <taxon>Bacillota</taxon>
        <taxon>Tissierellia</taxon>
        <taxon>Tissierellales</taxon>
        <taxon>Peptoniphilaceae</taxon>
        <taxon>Anaerococcus</taxon>
    </lineage>
</organism>
<evidence type="ECO:0000256" key="4">
    <source>
        <dbReference type="PROSITE-ProRule" id="PRU01240"/>
    </source>
</evidence>
<reference evidence="6 7" key="1">
    <citation type="submission" date="2008-09" db="EMBL/GenBank/DDBJ databases">
        <authorList>
            <person name="Fulton L."/>
            <person name="Clifton S."/>
            <person name="Fulton B."/>
            <person name="Xu J."/>
            <person name="Minx P."/>
            <person name="Pepin K.H."/>
            <person name="Johnson M."/>
            <person name="Thiruvilangam P."/>
            <person name="Bhonagiri V."/>
            <person name="Nash W.E."/>
            <person name="Mardis E.R."/>
            <person name="Wilson R.K."/>
        </authorList>
    </citation>
    <scope>NUCLEOTIDE SEQUENCE [LARGE SCALE GENOMIC DNA]</scope>
    <source>
        <strain evidence="6 7">DSM 7454</strain>
    </source>
</reference>
<dbReference type="Pfam" id="PF00082">
    <property type="entry name" value="Peptidase_S8"/>
    <property type="match status" value="1"/>
</dbReference>
<gene>
    <name evidence="6" type="ORF">ANHYDRO_00534</name>
</gene>
<evidence type="ECO:0000256" key="3">
    <source>
        <dbReference type="ARBA" id="ARBA00022825"/>
    </source>
</evidence>
<sequence length="132" mass="14923">MVKLFFWKDSTTRNLDIVAPGNNVPGYDENGKLMLWDGTSASAPFVAGLAANLYSAYPDKMNGELAKELIVKSGNIDVIDEFNGENSKLVDAKKLTDLAKEKFEEKKEDKKDQKKINRKIIRENKKMIIKEI</sequence>
<evidence type="ECO:0000313" key="6">
    <source>
        <dbReference type="EMBL" id="EEB36592.1"/>
    </source>
</evidence>
<dbReference type="GO" id="GO:0004252">
    <property type="term" value="F:serine-type endopeptidase activity"/>
    <property type="evidence" value="ECO:0007669"/>
    <property type="project" value="InterPro"/>
</dbReference>
<comment type="caution">
    <text evidence="6">The sequence shown here is derived from an EMBL/GenBank/DDBJ whole genome shotgun (WGS) entry which is preliminary data.</text>
</comment>
<dbReference type="PROSITE" id="PS51892">
    <property type="entry name" value="SUBTILASE"/>
    <property type="match status" value="1"/>
</dbReference>
<dbReference type="PROSITE" id="PS00138">
    <property type="entry name" value="SUBTILASE_SER"/>
    <property type="match status" value="1"/>
</dbReference>
<proteinExistence type="inferred from homology"/>
<dbReference type="InterPro" id="IPR000209">
    <property type="entry name" value="Peptidase_S8/S53_dom"/>
</dbReference>
<dbReference type="SUPFAM" id="SSF52743">
    <property type="entry name" value="Subtilisin-like"/>
    <property type="match status" value="1"/>
</dbReference>
<dbReference type="STRING" id="561177.ANHYDRO_00534"/>
<reference evidence="6 7" key="2">
    <citation type="submission" date="2008-10" db="EMBL/GenBank/DDBJ databases">
        <title>Draft genome sequence of Anaerococcus hydrogenalis (DSM 7454).</title>
        <authorList>
            <person name="Sudarsanam P."/>
            <person name="Ley R."/>
            <person name="Guruge J."/>
            <person name="Turnbaugh P.J."/>
            <person name="Mahowald M."/>
            <person name="Liep D."/>
            <person name="Gordon J."/>
        </authorList>
    </citation>
    <scope>NUCLEOTIDE SEQUENCE [LARGE SCALE GENOMIC DNA]</scope>
    <source>
        <strain evidence="6 7">DSM 7454</strain>
    </source>
</reference>
<name>B6W7I5_9FIRM</name>
<evidence type="ECO:0000313" key="7">
    <source>
        <dbReference type="Proteomes" id="UP000005451"/>
    </source>
</evidence>
<protein>
    <recommendedName>
        <fullName evidence="5">Peptidase S8/S53 domain-containing protein</fullName>
    </recommendedName>
</protein>
<dbReference type="EMBL" id="ABXA01000014">
    <property type="protein sequence ID" value="EEB36592.1"/>
    <property type="molecule type" value="Genomic_DNA"/>
</dbReference>
<dbReference type="RefSeq" id="WP_004812987.1">
    <property type="nucleotide sequence ID" value="NZ_ABXA01000014.1"/>
</dbReference>
<feature type="domain" description="Peptidase S8/S53" evidence="5">
    <location>
        <begin position="12"/>
        <end position="74"/>
    </location>
</feature>
<comment type="caution">
    <text evidence="4">Lacks conserved residue(s) required for the propagation of feature annotation.</text>
</comment>
<dbReference type="Proteomes" id="UP000005451">
    <property type="component" value="Unassembled WGS sequence"/>
</dbReference>